<evidence type="ECO:0000259" key="1">
    <source>
        <dbReference type="PROSITE" id="PS50943"/>
    </source>
</evidence>
<evidence type="ECO:0000313" key="2">
    <source>
        <dbReference type="EMBL" id="XDV69495.1"/>
    </source>
</evidence>
<dbReference type="Gene3D" id="1.10.260.40">
    <property type="entry name" value="lambda repressor-like DNA-binding domains"/>
    <property type="match status" value="1"/>
</dbReference>
<dbReference type="PROSITE" id="PS50943">
    <property type="entry name" value="HTH_CROC1"/>
    <property type="match status" value="1"/>
</dbReference>
<reference evidence="2" key="1">
    <citation type="submission" date="2024-08" db="EMBL/GenBank/DDBJ databases">
        <authorList>
            <person name="Yu S.T."/>
        </authorList>
    </citation>
    <scope>NUCLEOTIDE SEQUENCE</scope>
    <source>
        <strain evidence="2">R33</strain>
        <plasmid evidence="2">unnamed1</plasmid>
    </source>
</reference>
<dbReference type="EMBL" id="CP165728">
    <property type="protein sequence ID" value="XDV69495.1"/>
    <property type="molecule type" value="Genomic_DNA"/>
</dbReference>
<dbReference type="Pfam" id="PF01381">
    <property type="entry name" value="HTH_3"/>
    <property type="match status" value="1"/>
</dbReference>
<dbReference type="InterPro" id="IPR010982">
    <property type="entry name" value="Lambda_DNA-bd_dom_sf"/>
</dbReference>
<protein>
    <submittedName>
        <fullName evidence="2">Helix-turn-helix transcriptional regulator</fullName>
    </submittedName>
</protein>
<sequence>MAELAGVDRKTVVRLEAGTSDAQLGVWLRIARAAGVPLADLVRE</sequence>
<dbReference type="AlphaFoldDB" id="A0AB39YGU8"/>
<dbReference type="RefSeq" id="WP_369780705.1">
    <property type="nucleotide sequence ID" value="NZ_CP165728.1"/>
</dbReference>
<dbReference type="SUPFAM" id="SSF47413">
    <property type="entry name" value="lambda repressor-like DNA-binding domains"/>
    <property type="match status" value="1"/>
</dbReference>
<gene>
    <name evidence="2" type="ORF">AB5J51_40470</name>
</gene>
<feature type="domain" description="HTH cro/C1-type" evidence="1">
    <location>
        <begin position="1"/>
        <end position="41"/>
    </location>
</feature>
<accession>A0AB39YGU8</accession>
<proteinExistence type="predicted"/>
<dbReference type="InterPro" id="IPR001387">
    <property type="entry name" value="Cro/C1-type_HTH"/>
</dbReference>
<geneLocation type="plasmid" evidence="2">
    <name>unnamed1</name>
</geneLocation>
<dbReference type="CDD" id="cd00093">
    <property type="entry name" value="HTH_XRE"/>
    <property type="match status" value="1"/>
</dbReference>
<keyword evidence="2" id="KW-0614">Plasmid</keyword>
<dbReference type="GO" id="GO:0003677">
    <property type="term" value="F:DNA binding"/>
    <property type="evidence" value="ECO:0007669"/>
    <property type="project" value="InterPro"/>
</dbReference>
<name>A0AB39YGU8_9ACTN</name>
<organism evidence="2">
    <name type="scientific">Streptomyces sp. R33</name>
    <dbReference type="NCBI Taxonomy" id="3238629"/>
    <lineage>
        <taxon>Bacteria</taxon>
        <taxon>Bacillati</taxon>
        <taxon>Actinomycetota</taxon>
        <taxon>Actinomycetes</taxon>
        <taxon>Kitasatosporales</taxon>
        <taxon>Streptomycetaceae</taxon>
        <taxon>Streptomyces</taxon>
    </lineage>
</organism>